<feature type="domain" description="DNA polymerase III subunit delta C-terminal" evidence="11">
    <location>
        <begin position="215"/>
        <end position="337"/>
    </location>
</feature>
<evidence type="ECO:0000313" key="12">
    <source>
        <dbReference type="EMBL" id="CUX96423.1"/>
    </source>
</evidence>
<dbReference type="PANTHER" id="PTHR34388:SF1">
    <property type="entry name" value="DNA POLYMERASE III SUBUNIT DELTA"/>
    <property type="match status" value="1"/>
</dbReference>
<dbReference type="GO" id="GO:0003677">
    <property type="term" value="F:DNA binding"/>
    <property type="evidence" value="ECO:0007669"/>
    <property type="project" value="InterPro"/>
</dbReference>
<dbReference type="Gene3D" id="3.40.50.300">
    <property type="entry name" value="P-loop containing nucleotide triphosphate hydrolases"/>
    <property type="match status" value="1"/>
</dbReference>
<sequence length="343" mass="39148">MIRLYAEQLDTQLQEALHQCYFLFGNDLLLLQESQNHIRDRAQAQQFNEHFSITLDVATDWNAIFSLCQARSLFASRQTLLLVFPESGVNAAMAEKIRQLASLLHDDMLLILRGSKLTRATENSAWFKLLSQNAVLVSCATPEQAQLSRWVTKRASSMKLILDDTSCQLLCDCYEGNLIALAQALERLSLLYPDGNLTLPRVAEAVNNSAHFTSFHWIEAVLTSKSKRAAYILRQLRLEAEEPVILLRSIQREILLLLMLKRQVTTTPLRILFDRYNIWQNRRPLLTKALERLTLAKLRDTVALMAKIELALKQNYSYQIWSDLNAVALLLCGKSLPAVMFDV</sequence>
<gene>
    <name evidence="12" type="primary">holA</name>
    <name evidence="12" type="ORF">MHIR_DE00061</name>
</gene>
<evidence type="ECO:0000256" key="3">
    <source>
        <dbReference type="ARBA" id="ARBA00022679"/>
    </source>
</evidence>
<dbReference type="CDD" id="cd18138">
    <property type="entry name" value="HLD_clamp_pol_III_delta"/>
    <property type="match status" value="1"/>
</dbReference>
<evidence type="ECO:0000256" key="2">
    <source>
        <dbReference type="ARBA" id="ARBA00017703"/>
    </source>
</evidence>
<comment type="similarity">
    <text evidence="7">Belongs to the DNA polymerase HolA subunit family.</text>
</comment>
<dbReference type="PANTHER" id="PTHR34388">
    <property type="entry name" value="DNA POLYMERASE III SUBUNIT DELTA"/>
    <property type="match status" value="1"/>
</dbReference>
<evidence type="ECO:0000256" key="1">
    <source>
        <dbReference type="ARBA" id="ARBA00012417"/>
    </source>
</evidence>
<evidence type="ECO:0000259" key="11">
    <source>
        <dbReference type="Pfam" id="PF14840"/>
    </source>
</evidence>
<feature type="domain" description="DNA polymerase III delta N-terminal" evidence="10">
    <location>
        <begin position="21"/>
        <end position="139"/>
    </location>
</feature>
<dbReference type="Pfam" id="PF06144">
    <property type="entry name" value="DNA_pol3_delta"/>
    <property type="match status" value="1"/>
</dbReference>
<organism evidence="12 13">
    <name type="scientific">Candidatus Doolittlea endobia</name>
    <dbReference type="NCBI Taxonomy" id="1778262"/>
    <lineage>
        <taxon>Bacteria</taxon>
        <taxon>Pseudomonadati</taxon>
        <taxon>Pseudomonadota</taxon>
        <taxon>Gammaproteobacteria</taxon>
        <taxon>Enterobacterales</taxon>
        <taxon>Enterobacteriaceae</taxon>
        <taxon>Candidatus Doolittlea</taxon>
    </lineage>
</organism>
<dbReference type="NCBIfam" id="TIGR01128">
    <property type="entry name" value="holA"/>
    <property type="match status" value="1"/>
</dbReference>
<dbReference type="GO" id="GO:0009360">
    <property type="term" value="C:DNA polymerase III complex"/>
    <property type="evidence" value="ECO:0007669"/>
    <property type="project" value="UniProtKB-UniRule"/>
</dbReference>
<dbReference type="SUPFAM" id="SSF52540">
    <property type="entry name" value="P-loop containing nucleoside triphosphate hydrolases"/>
    <property type="match status" value="1"/>
</dbReference>
<evidence type="ECO:0000256" key="4">
    <source>
        <dbReference type="ARBA" id="ARBA00022695"/>
    </source>
</evidence>
<evidence type="ECO:0000256" key="9">
    <source>
        <dbReference type="NCBIfam" id="TIGR01128"/>
    </source>
</evidence>
<keyword evidence="4 12" id="KW-0548">Nucleotidyltransferase</keyword>
<dbReference type="InterPro" id="IPR010372">
    <property type="entry name" value="DNA_pol3_delta_N"/>
</dbReference>
<keyword evidence="13" id="KW-1185">Reference proteome</keyword>
<dbReference type="InterPro" id="IPR005790">
    <property type="entry name" value="DNA_polIII_delta"/>
</dbReference>
<dbReference type="Proteomes" id="UP000095322">
    <property type="component" value="Chromosome I"/>
</dbReference>
<name>A0A143WRW2_9ENTR</name>
<dbReference type="RefSeq" id="WP_067565242.1">
    <property type="nucleotide sequence ID" value="NZ_LN999833.1"/>
</dbReference>
<dbReference type="AlphaFoldDB" id="A0A143WRW2"/>
<evidence type="ECO:0000256" key="8">
    <source>
        <dbReference type="ARBA" id="ARBA00049244"/>
    </source>
</evidence>
<evidence type="ECO:0000259" key="10">
    <source>
        <dbReference type="Pfam" id="PF06144"/>
    </source>
</evidence>
<dbReference type="EMBL" id="LN999833">
    <property type="protein sequence ID" value="CUX96423.1"/>
    <property type="molecule type" value="Genomic_DNA"/>
</dbReference>
<dbReference type="InterPro" id="IPR032780">
    <property type="entry name" value="DNA_pol3_delt_C"/>
</dbReference>
<accession>A0A143WRW2</accession>
<dbReference type="OrthoDB" id="9770982at2"/>
<dbReference type="GO" id="GO:0006261">
    <property type="term" value="P:DNA-templated DNA replication"/>
    <property type="evidence" value="ECO:0007669"/>
    <property type="project" value="TreeGrafter"/>
</dbReference>
<dbReference type="SUPFAM" id="SSF48019">
    <property type="entry name" value="post-AAA+ oligomerization domain-like"/>
    <property type="match status" value="1"/>
</dbReference>
<evidence type="ECO:0000256" key="6">
    <source>
        <dbReference type="ARBA" id="ARBA00022932"/>
    </source>
</evidence>
<dbReference type="GO" id="GO:0003887">
    <property type="term" value="F:DNA-directed DNA polymerase activity"/>
    <property type="evidence" value="ECO:0007669"/>
    <property type="project" value="UniProtKB-UniRule"/>
</dbReference>
<proteinExistence type="inferred from homology"/>
<dbReference type="Pfam" id="PF14840">
    <property type="entry name" value="DNA_pol3_delt_C"/>
    <property type="match status" value="1"/>
</dbReference>
<keyword evidence="5" id="KW-0235">DNA replication</keyword>
<evidence type="ECO:0000313" key="13">
    <source>
        <dbReference type="Proteomes" id="UP000095322"/>
    </source>
</evidence>
<keyword evidence="6" id="KW-0239">DNA-directed DNA polymerase</keyword>
<dbReference type="FunFam" id="1.10.8.60:FF:000041">
    <property type="entry name" value="DNA polymerase III subunit delta"/>
    <property type="match status" value="1"/>
</dbReference>
<protein>
    <recommendedName>
        <fullName evidence="2 9">DNA polymerase III subunit delta</fullName>
        <ecNumber evidence="1 9">2.7.7.7</ecNumber>
    </recommendedName>
</protein>
<dbReference type="EC" id="2.7.7.7" evidence="1 9"/>
<dbReference type="STRING" id="1778262.MHIR_DE00061"/>
<dbReference type="Gene3D" id="1.20.272.10">
    <property type="match status" value="1"/>
</dbReference>
<dbReference type="InterPro" id="IPR027417">
    <property type="entry name" value="P-loop_NTPase"/>
</dbReference>
<dbReference type="KEGG" id="den:MHIR_DE00061"/>
<keyword evidence="3 12" id="KW-0808">Transferase</keyword>
<evidence type="ECO:0000256" key="7">
    <source>
        <dbReference type="ARBA" id="ARBA00034754"/>
    </source>
</evidence>
<comment type="catalytic activity">
    <reaction evidence="8">
        <text>DNA(n) + a 2'-deoxyribonucleoside 5'-triphosphate = DNA(n+1) + diphosphate</text>
        <dbReference type="Rhea" id="RHEA:22508"/>
        <dbReference type="Rhea" id="RHEA-COMP:17339"/>
        <dbReference type="Rhea" id="RHEA-COMP:17340"/>
        <dbReference type="ChEBI" id="CHEBI:33019"/>
        <dbReference type="ChEBI" id="CHEBI:61560"/>
        <dbReference type="ChEBI" id="CHEBI:173112"/>
        <dbReference type="EC" id="2.7.7.7"/>
    </reaction>
</comment>
<dbReference type="InterPro" id="IPR008921">
    <property type="entry name" value="DNA_pol3_clamp-load_cplx_C"/>
</dbReference>
<reference evidence="13" key="1">
    <citation type="submission" date="2016-01" db="EMBL/GenBank/DDBJ databases">
        <authorList>
            <person name="Husnik F."/>
        </authorList>
    </citation>
    <scope>NUCLEOTIDE SEQUENCE [LARGE SCALE GENOMIC DNA]</scope>
</reference>
<dbReference type="Gene3D" id="1.10.8.60">
    <property type="match status" value="1"/>
</dbReference>
<evidence type="ECO:0000256" key="5">
    <source>
        <dbReference type="ARBA" id="ARBA00022705"/>
    </source>
</evidence>
<dbReference type="PATRIC" id="fig|1778262.3.peg.108"/>